<reference evidence="1" key="1">
    <citation type="submission" date="2022-11" db="EMBL/GenBank/DDBJ databases">
        <title>Genome Sequence of Nemania bipapillata.</title>
        <authorList>
            <person name="Buettner E."/>
        </authorList>
    </citation>
    <scope>NUCLEOTIDE SEQUENCE</scope>
    <source>
        <strain evidence="1">CP14</strain>
    </source>
</reference>
<evidence type="ECO:0000313" key="1">
    <source>
        <dbReference type="EMBL" id="KAJ8123256.1"/>
    </source>
</evidence>
<proteinExistence type="predicted"/>
<gene>
    <name evidence="1" type="ORF">ONZ43_g746</name>
</gene>
<keyword evidence="2" id="KW-1185">Reference proteome</keyword>
<dbReference type="Proteomes" id="UP001153334">
    <property type="component" value="Unassembled WGS sequence"/>
</dbReference>
<name>A0ACC2J791_9PEZI</name>
<dbReference type="EMBL" id="JAPESX010000105">
    <property type="protein sequence ID" value="KAJ8123256.1"/>
    <property type="molecule type" value="Genomic_DNA"/>
</dbReference>
<sequence>MEAFQALHRDLTTVADALKEDRENRGRLALDQLPDNPLLEVVADKFQHLLEKPGKKKESRDTVLSGKVRIDDEDWTLNKDFQEVILQVADELNLDEIEATRLSLQAEDEEERLGRPRKECAIIRFHQQRKYLLNCMLLVLELSKEEDELLADDDGDNLGRLGGYVNENILRGNTPAAAARTRFVPACATTLADIRAWLQKLPEQMNGAAILGRATEPQTHETYEFTHISLMQQHETLALILCCAVERQMAVESDFVDFLRDFKRTTRYDYSIVHLVPVLGAYITIFGSTEGSASVEQARRLNAIVCQQPETTVGTLPFLDAAIRAWWIAEYSGWYMEDAAGSVLANIDLDEEDIQRSKQFTEALKDGAFDFLLTLQGRIMAKIEMFVDAFISNMPDVLRKLKIEEDEQRQAGQRQHQDIDLERFLLLIAYAYEGRPGAADAFWADPESNLAGFLQWASRRTTTPLQTAFCEMLQCLSDDSESATYAHEFLMDEGHQLRRPSSITWAHILKEFEYYVNNPKTKPTAGQAITLRSNKLDNERAESEAEVLMLQEAYLRLISKLASQSYR</sequence>
<evidence type="ECO:0000313" key="2">
    <source>
        <dbReference type="Proteomes" id="UP001153334"/>
    </source>
</evidence>
<protein>
    <submittedName>
        <fullName evidence="1">Uncharacterized protein</fullName>
    </submittedName>
</protein>
<accession>A0ACC2J791</accession>
<comment type="caution">
    <text evidence="1">The sequence shown here is derived from an EMBL/GenBank/DDBJ whole genome shotgun (WGS) entry which is preliminary data.</text>
</comment>
<organism evidence="1 2">
    <name type="scientific">Nemania bipapillata</name>
    <dbReference type="NCBI Taxonomy" id="110536"/>
    <lineage>
        <taxon>Eukaryota</taxon>
        <taxon>Fungi</taxon>
        <taxon>Dikarya</taxon>
        <taxon>Ascomycota</taxon>
        <taxon>Pezizomycotina</taxon>
        <taxon>Sordariomycetes</taxon>
        <taxon>Xylariomycetidae</taxon>
        <taxon>Xylariales</taxon>
        <taxon>Xylariaceae</taxon>
        <taxon>Nemania</taxon>
    </lineage>
</organism>